<accession>A0A9P8VUW2</accession>
<sequence>MAGFIQPGDVVNFAKLAWDVYRYGCTDELSATTQYREFFEDVRGLANNLDTLTRVVDGATFKLHRQGARDAVARWDRSSLLQIIGDYNATLEECQELIDANRRYCMGSNLFRNIEWNVLVQPRADQLRQRIALHNAKVLQVLKPFEIDLLSRVQQDIRNMHQDLAERITAVHEDVQRMMGVIIPNLDQELNQRRQRRSYLLEVPIDIAERLRMAALNDRPEYSTDADFQLEELSDAFVLNFDKGTVHFNHGMTVDERMPPVDQYVNLLKCVWIFKRIQLLAQGQSMGDESHWPSFVDQLEDTVSSQCTRFLQDLVEPRVIATQLRGDFFSIWPEREPVALVDVVTQDAMMMQLLEMPLQGNGSTVERKLKLLRRMGSDGRRYRIIISGTEQTLSSRPRRQTEVIDFDITSVIINPLYAMPSSGGVVQELILMRDERIAKLAFVKMSHILKLQQAITSFKPYDAYFQFNCIVSFVVVGQREALCENASLQLWIPKEVEGSLVTTSDAAADATQMASPTRTNSVATSENTPSIPSFSRDTFSNPFRRSGDRLSSSPPHQPSLPPIPQRQPPSPGLFQTPWPRQTSPSPIGTTPPDMQGFYSGTPLQSPGRRPTGQPPSPRRSSTQATATTGRNGANGRSSSMSSAFSTTAVSTTSNSSSSDGRTTISRGSNVTGFLHRRPPKPMLVLFTQNRETGKSSFVTIQIDEDTAVNPDRCNCRRSGRDGMSCKIACIEKRKGDSHLEARRFESNGLPNRGLDWNLARLALNNPTSTSDDFNVKKLNRVSIMFPDPIARERFCGTPHQCQCKPLDQGALVNCLNQGHRGLWGKVQETYRRQSNAYYQTRYGAQRQVVNGIMTD</sequence>
<feature type="compositionally biased region" description="Pro residues" evidence="1">
    <location>
        <begin position="555"/>
        <end position="571"/>
    </location>
</feature>
<proteinExistence type="predicted"/>
<dbReference type="OrthoDB" id="5400409at2759"/>
<evidence type="ECO:0000256" key="1">
    <source>
        <dbReference type="SAM" id="MobiDB-lite"/>
    </source>
</evidence>
<feature type="compositionally biased region" description="Polar residues" evidence="1">
    <location>
        <begin position="578"/>
        <end position="588"/>
    </location>
</feature>
<dbReference type="AlphaFoldDB" id="A0A9P8VUW2"/>
<gene>
    <name evidence="2" type="ORF">B0T10DRAFT_413660</name>
</gene>
<name>A0A9P8VUW2_9HYPO</name>
<evidence type="ECO:0000313" key="2">
    <source>
        <dbReference type="EMBL" id="KAH6877146.1"/>
    </source>
</evidence>
<feature type="region of interest" description="Disordered" evidence="1">
    <location>
        <begin position="506"/>
        <end position="676"/>
    </location>
</feature>
<feature type="compositionally biased region" description="Polar residues" evidence="1">
    <location>
        <begin position="618"/>
        <end position="627"/>
    </location>
</feature>
<feature type="compositionally biased region" description="Polar residues" evidence="1">
    <location>
        <begin position="512"/>
        <end position="543"/>
    </location>
</feature>
<reference evidence="2 3" key="1">
    <citation type="journal article" date="2021" name="Nat. Commun.">
        <title>Genetic determinants of endophytism in the Arabidopsis root mycobiome.</title>
        <authorList>
            <person name="Mesny F."/>
            <person name="Miyauchi S."/>
            <person name="Thiergart T."/>
            <person name="Pickel B."/>
            <person name="Atanasova L."/>
            <person name="Karlsson M."/>
            <person name="Huettel B."/>
            <person name="Barry K.W."/>
            <person name="Haridas S."/>
            <person name="Chen C."/>
            <person name="Bauer D."/>
            <person name="Andreopoulos W."/>
            <person name="Pangilinan J."/>
            <person name="LaButti K."/>
            <person name="Riley R."/>
            <person name="Lipzen A."/>
            <person name="Clum A."/>
            <person name="Drula E."/>
            <person name="Henrissat B."/>
            <person name="Kohler A."/>
            <person name="Grigoriev I.V."/>
            <person name="Martin F.M."/>
            <person name="Hacquard S."/>
        </authorList>
    </citation>
    <scope>NUCLEOTIDE SEQUENCE [LARGE SCALE GENOMIC DNA]</scope>
    <source>
        <strain evidence="2 3">MPI-CAGE-CH-0241</strain>
    </source>
</reference>
<dbReference type="Proteomes" id="UP000777438">
    <property type="component" value="Unassembled WGS sequence"/>
</dbReference>
<feature type="compositionally biased region" description="Low complexity" evidence="1">
    <location>
        <begin position="628"/>
        <end position="668"/>
    </location>
</feature>
<evidence type="ECO:0000313" key="3">
    <source>
        <dbReference type="Proteomes" id="UP000777438"/>
    </source>
</evidence>
<organism evidence="2 3">
    <name type="scientific">Thelonectria olida</name>
    <dbReference type="NCBI Taxonomy" id="1576542"/>
    <lineage>
        <taxon>Eukaryota</taxon>
        <taxon>Fungi</taxon>
        <taxon>Dikarya</taxon>
        <taxon>Ascomycota</taxon>
        <taxon>Pezizomycotina</taxon>
        <taxon>Sordariomycetes</taxon>
        <taxon>Hypocreomycetidae</taxon>
        <taxon>Hypocreales</taxon>
        <taxon>Nectriaceae</taxon>
        <taxon>Thelonectria</taxon>
    </lineage>
</organism>
<dbReference type="EMBL" id="JAGPYM010000031">
    <property type="protein sequence ID" value="KAH6877146.1"/>
    <property type="molecule type" value="Genomic_DNA"/>
</dbReference>
<keyword evidence="3" id="KW-1185">Reference proteome</keyword>
<protein>
    <submittedName>
        <fullName evidence="2">Uncharacterized protein</fullName>
    </submittedName>
</protein>
<comment type="caution">
    <text evidence="2">The sequence shown here is derived from an EMBL/GenBank/DDBJ whole genome shotgun (WGS) entry which is preliminary data.</text>
</comment>